<evidence type="ECO:0000313" key="9">
    <source>
        <dbReference type="EMBL" id="MBC3538705.1"/>
    </source>
</evidence>
<evidence type="ECO:0000313" key="10">
    <source>
        <dbReference type="Proteomes" id="UP000659698"/>
    </source>
</evidence>
<dbReference type="PROSITE" id="PS50109">
    <property type="entry name" value="HIS_KIN"/>
    <property type="match status" value="1"/>
</dbReference>
<dbReference type="InterPro" id="IPR036890">
    <property type="entry name" value="HATPase_C_sf"/>
</dbReference>
<dbReference type="Gene3D" id="1.10.287.130">
    <property type="match status" value="1"/>
</dbReference>
<name>A0ABR6VNI4_9BACT</name>
<dbReference type="InterPro" id="IPR013655">
    <property type="entry name" value="PAS_fold_3"/>
</dbReference>
<dbReference type="InterPro" id="IPR005467">
    <property type="entry name" value="His_kinase_dom"/>
</dbReference>
<feature type="domain" description="PAS" evidence="7">
    <location>
        <begin position="230"/>
        <end position="300"/>
    </location>
</feature>
<dbReference type="Pfam" id="PF08448">
    <property type="entry name" value="PAS_4"/>
    <property type="match status" value="2"/>
</dbReference>
<evidence type="ECO:0000259" key="8">
    <source>
        <dbReference type="PROSITE" id="PS50113"/>
    </source>
</evidence>
<gene>
    <name evidence="9" type="ORF">H7U12_03370</name>
</gene>
<dbReference type="InterPro" id="IPR000014">
    <property type="entry name" value="PAS"/>
</dbReference>
<dbReference type="NCBIfam" id="TIGR00229">
    <property type="entry name" value="sensory_box"/>
    <property type="match status" value="5"/>
</dbReference>
<feature type="domain" description="Histidine kinase" evidence="6">
    <location>
        <begin position="611"/>
        <end position="827"/>
    </location>
</feature>
<reference evidence="9 10" key="1">
    <citation type="journal article" date="2019" name="Int. J. Syst. Evol. Microbiol.">
        <title>Rufibacter sediminis sp. nov., isolated from freshwater lake sediment.</title>
        <authorList>
            <person name="Qu J.H."/>
            <person name="Zhang L.J."/>
            <person name="Fu Y.H."/>
            <person name="Li H.F."/>
        </authorList>
    </citation>
    <scope>NUCLEOTIDE SEQUENCE [LARGE SCALE GENOMIC DNA]</scope>
    <source>
        <strain evidence="9 10">H-1</strain>
    </source>
</reference>
<dbReference type="SMART" id="SM00086">
    <property type="entry name" value="PAC"/>
    <property type="match status" value="2"/>
</dbReference>
<dbReference type="Pfam" id="PF13426">
    <property type="entry name" value="PAS_9"/>
    <property type="match status" value="2"/>
</dbReference>
<keyword evidence="5" id="KW-0418">Kinase</keyword>
<evidence type="ECO:0000256" key="2">
    <source>
        <dbReference type="ARBA" id="ARBA00012438"/>
    </source>
</evidence>
<dbReference type="PROSITE" id="PS50112">
    <property type="entry name" value="PAS"/>
    <property type="match status" value="4"/>
</dbReference>
<feature type="domain" description="PAS" evidence="7">
    <location>
        <begin position="1"/>
        <end position="53"/>
    </location>
</feature>
<organism evidence="9 10">
    <name type="scientific">Rufibacter sediminis</name>
    <dbReference type="NCBI Taxonomy" id="2762756"/>
    <lineage>
        <taxon>Bacteria</taxon>
        <taxon>Pseudomonadati</taxon>
        <taxon>Bacteroidota</taxon>
        <taxon>Cytophagia</taxon>
        <taxon>Cytophagales</taxon>
        <taxon>Hymenobacteraceae</taxon>
        <taxon>Rufibacter</taxon>
    </lineage>
</organism>
<feature type="domain" description="PAC" evidence="8">
    <location>
        <begin position="178"/>
        <end position="229"/>
    </location>
</feature>
<dbReference type="EMBL" id="JACOAF010000008">
    <property type="protein sequence ID" value="MBC3538705.1"/>
    <property type="molecule type" value="Genomic_DNA"/>
</dbReference>
<dbReference type="EC" id="2.7.13.3" evidence="2"/>
<dbReference type="PRINTS" id="PR00344">
    <property type="entry name" value="BCTRLSENSOR"/>
</dbReference>
<evidence type="ECO:0000259" key="6">
    <source>
        <dbReference type="PROSITE" id="PS50109"/>
    </source>
</evidence>
<accession>A0ABR6VNI4</accession>
<evidence type="ECO:0000256" key="5">
    <source>
        <dbReference type="ARBA" id="ARBA00022777"/>
    </source>
</evidence>
<feature type="domain" description="PAS" evidence="7">
    <location>
        <begin position="105"/>
        <end position="175"/>
    </location>
</feature>
<dbReference type="SUPFAM" id="SSF55785">
    <property type="entry name" value="PYP-like sensor domain (PAS domain)"/>
    <property type="match status" value="5"/>
</dbReference>
<dbReference type="InterPro" id="IPR052162">
    <property type="entry name" value="Sensor_kinase/Photoreceptor"/>
</dbReference>
<evidence type="ECO:0000256" key="3">
    <source>
        <dbReference type="ARBA" id="ARBA00022553"/>
    </source>
</evidence>
<dbReference type="PROSITE" id="PS50113">
    <property type="entry name" value="PAC"/>
    <property type="match status" value="2"/>
</dbReference>
<dbReference type="PANTHER" id="PTHR43304:SF1">
    <property type="entry name" value="PAC DOMAIN-CONTAINING PROTEIN"/>
    <property type="match status" value="1"/>
</dbReference>
<comment type="caution">
    <text evidence="9">The sequence shown here is derived from an EMBL/GenBank/DDBJ whole genome shotgun (WGS) entry which is preliminary data.</text>
</comment>
<evidence type="ECO:0000256" key="4">
    <source>
        <dbReference type="ARBA" id="ARBA00022679"/>
    </source>
</evidence>
<evidence type="ECO:0000259" key="7">
    <source>
        <dbReference type="PROSITE" id="PS50112"/>
    </source>
</evidence>
<dbReference type="Proteomes" id="UP000659698">
    <property type="component" value="Unassembled WGS sequence"/>
</dbReference>
<keyword evidence="10" id="KW-1185">Reference proteome</keyword>
<evidence type="ECO:0000256" key="1">
    <source>
        <dbReference type="ARBA" id="ARBA00000085"/>
    </source>
</evidence>
<dbReference type="InterPro" id="IPR035965">
    <property type="entry name" value="PAS-like_dom_sf"/>
</dbReference>
<keyword evidence="4" id="KW-0808">Transferase</keyword>
<dbReference type="Pfam" id="PF08447">
    <property type="entry name" value="PAS_3"/>
    <property type="match status" value="1"/>
</dbReference>
<dbReference type="InterPro" id="IPR001610">
    <property type="entry name" value="PAC"/>
</dbReference>
<comment type="catalytic activity">
    <reaction evidence="1">
        <text>ATP + protein L-histidine = ADP + protein N-phospho-L-histidine.</text>
        <dbReference type="EC" id="2.7.13.3"/>
    </reaction>
</comment>
<dbReference type="InterPro" id="IPR000700">
    <property type="entry name" value="PAS-assoc_C"/>
</dbReference>
<dbReference type="CDD" id="cd00130">
    <property type="entry name" value="PAS"/>
    <property type="match status" value="5"/>
</dbReference>
<keyword evidence="3" id="KW-0597">Phosphoprotein</keyword>
<protein>
    <recommendedName>
        <fullName evidence="2">histidine kinase</fullName>
        <ecNumber evidence="2">2.7.13.3</ecNumber>
    </recommendedName>
</protein>
<sequence>MDAQGKFAYLSTTSEAIIGFQREELLQRNFINFVSPADQERTLEAMLKAKDGTPVRNFINSILHASGEEVMMAWSAVWSEEDQLLYCMGRDAAEQKEARQKLAEKDEWHSTMVQYGSDMIGLLNQAGEYLHVEGAVTRWLGYAPEQMTGRVAFDFIHPEDVHLATSALERVISEKLVQVPDLRFKTSDGAWKWIEAIVSNQLDNPAVKALVVSARDITERKVAALQLEESERRFRSLFDNNPDLVIYEDRTGTILDVNSRFLAYLGLPKEEVISRHFCEFVPSQDKDVCMSYLEEAFQGKVVNFDLNIPRENNTSLVLNITKIPVLVNSEVIGAHSIIKDLTEVTAAQATIKKQAETLQSVFESITDAFFMLGRDWRFKLMNSEFEQMLQLDRQTCLGKTIWEVFPELINGSFYHYYKKALYTGQAVRFESFLEQSQIWVEVKAFPSEEGLSVYFSDITKRVIAIKESQKLSLVASKISNGVIITDALGNIEWVNSAFTLNTGYSFKEAQGQQLTTFLEGPETDRKVGNEIGEKLKLGVPFNAMVLHYRKNGRKVWISMDFTPILNEEGVITQHIVIQKDITFRKEAEERQLEMTHDLFRQNRDLQQFTYIVSHNLRAPVANAMGLADFLTKLDKHSEMYDTSLAHLKASVFKLDTVLRDLNMILSLRDHQDILDREMVVLADVFEQVRQFFMESLAHHKGELEVKIDPSTKLHTNRAYIYSIFYNLLSNAIKYRSEARLLKVTIQCEVCREGGVRIYFTDNGSGFDMEKAGDNIFKLYKRFHSNKKGRGIGLFLVKTHVESMGGTIEMRSKLDQGTQVEIKLPGEVTSAT</sequence>
<dbReference type="SUPFAM" id="SSF55874">
    <property type="entry name" value="ATPase domain of HSP90 chaperone/DNA topoisomerase II/histidine kinase"/>
    <property type="match status" value="1"/>
</dbReference>
<feature type="domain" description="PAS" evidence="7">
    <location>
        <begin position="467"/>
        <end position="538"/>
    </location>
</feature>
<dbReference type="Pfam" id="PF02518">
    <property type="entry name" value="HATPase_c"/>
    <property type="match status" value="1"/>
</dbReference>
<proteinExistence type="predicted"/>
<dbReference type="SMART" id="SM00091">
    <property type="entry name" value="PAS"/>
    <property type="match status" value="4"/>
</dbReference>
<dbReference type="Gene3D" id="3.30.565.10">
    <property type="entry name" value="Histidine kinase-like ATPase, C-terminal domain"/>
    <property type="match status" value="1"/>
</dbReference>
<dbReference type="InterPro" id="IPR004358">
    <property type="entry name" value="Sig_transdc_His_kin-like_C"/>
</dbReference>
<dbReference type="Gene3D" id="3.30.450.20">
    <property type="entry name" value="PAS domain"/>
    <property type="match status" value="5"/>
</dbReference>
<dbReference type="SUPFAM" id="SSF47384">
    <property type="entry name" value="Homodimeric domain of signal transducing histidine kinase"/>
    <property type="match status" value="1"/>
</dbReference>
<feature type="domain" description="PAC" evidence="8">
    <location>
        <begin position="539"/>
        <end position="593"/>
    </location>
</feature>
<dbReference type="InterPro" id="IPR003594">
    <property type="entry name" value="HATPase_dom"/>
</dbReference>
<dbReference type="InterPro" id="IPR013656">
    <property type="entry name" value="PAS_4"/>
</dbReference>
<dbReference type="InterPro" id="IPR036097">
    <property type="entry name" value="HisK_dim/P_sf"/>
</dbReference>
<dbReference type="PANTHER" id="PTHR43304">
    <property type="entry name" value="PHYTOCHROME-LIKE PROTEIN CPH1"/>
    <property type="match status" value="1"/>
</dbReference>
<dbReference type="SMART" id="SM00387">
    <property type="entry name" value="HATPase_c"/>
    <property type="match status" value="1"/>
</dbReference>